<comment type="caution">
    <text evidence="2">The sequence shown here is derived from an EMBL/GenBank/DDBJ whole genome shotgun (WGS) entry which is preliminary data.</text>
</comment>
<accession>A0A1Q3BF53</accession>
<proteinExistence type="predicted"/>
<reference evidence="3" key="1">
    <citation type="submission" date="2016-04" db="EMBL/GenBank/DDBJ databases">
        <title>Cephalotus genome sequencing.</title>
        <authorList>
            <person name="Fukushima K."/>
            <person name="Hasebe M."/>
            <person name="Fang X."/>
        </authorList>
    </citation>
    <scope>NUCLEOTIDE SEQUENCE [LARGE SCALE GENOMIC DNA]</scope>
    <source>
        <strain evidence="3">cv. St1</strain>
    </source>
</reference>
<dbReference type="Proteomes" id="UP000187406">
    <property type="component" value="Unassembled WGS sequence"/>
</dbReference>
<sequence>MEIMQSMYDLFEKKSICKNGEAAISEIKLFQERYGSFGRDIAIKLSNTMQFDFLIAEEESPMELDIEQLEDEIYDNDASVELVQHGKNNHSKDSQKDDEMNINEEPNIDSLGLLHHFEEDTEMRNILLTAEDDDETQL</sequence>
<dbReference type="InParanoid" id="A0A1Q3BF53"/>
<feature type="region of interest" description="Disordered" evidence="1">
    <location>
        <begin position="83"/>
        <end position="103"/>
    </location>
</feature>
<keyword evidence="3" id="KW-1185">Reference proteome</keyword>
<dbReference type="EMBL" id="BDDD01000493">
    <property type="protein sequence ID" value="GAV66657.1"/>
    <property type="molecule type" value="Genomic_DNA"/>
</dbReference>
<dbReference type="AlphaFoldDB" id="A0A1Q3BF53"/>
<dbReference type="OrthoDB" id="4951847at2759"/>
<evidence type="ECO:0000256" key="1">
    <source>
        <dbReference type="SAM" id="MobiDB-lite"/>
    </source>
</evidence>
<name>A0A1Q3BF53_CEPFO</name>
<protein>
    <submittedName>
        <fullName evidence="2">Uncharacterized protein</fullName>
    </submittedName>
</protein>
<evidence type="ECO:0000313" key="3">
    <source>
        <dbReference type="Proteomes" id="UP000187406"/>
    </source>
</evidence>
<organism evidence="2 3">
    <name type="scientific">Cephalotus follicularis</name>
    <name type="common">Albany pitcher plant</name>
    <dbReference type="NCBI Taxonomy" id="3775"/>
    <lineage>
        <taxon>Eukaryota</taxon>
        <taxon>Viridiplantae</taxon>
        <taxon>Streptophyta</taxon>
        <taxon>Embryophyta</taxon>
        <taxon>Tracheophyta</taxon>
        <taxon>Spermatophyta</taxon>
        <taxon>Magnoliopsida</taxon>
        <taxon>eudicotyledons</taxon>
        <taxon>Gunneridae</taxon>
        <taxon>Pentapetalae</taxon>
        <taxon>rosids</taxon>
        <taxon>fabids</taxon>
        <taxon>Oxalidales</taxon>
        <taxon>Cephalotaceae</taxon>
        <taxon>Cephalotus</taxon>
    </lineage>
</organism>
<feature type="compositionally biased region" description="Basic and acidic residues" evidence="1">
    <location>
        <begin position="90"/>
        <end position="99"/>
    </location>
</feature>
<evidence type="ECO:0000313" key="2">
    <source>
        <dbReference type="EMBL" id="GAV66657.1"/>
    </source>
</evidence>
<gene>
    <name evidence="2" type="ORF">CFOL_v3_10167</name>
</gene>